<organism evidence="9 10">
    <name type="scientific">Anaerosphaera aminiphila DSM 21120</name>
    <dbReference type="NCBI Taxonomy" id="1120995"/>
    <lineage>
        <taxon>Bacteria</taxon>
        <taxon>Bacillati</taxon>
        <taxon>Bacillota</taxon>
        <taxon>Tissierellia</taxon>
        <taxon>Tissierellales</taxon>
        <taxon>Peptoniphilaceae</taxon>
        <taxon>Anaerosphaera</taxon>
    </lineage>
</organism>
<reference evidence="9 10" key="1">
    <citation type="submission" date="2016-11" db="EMBL/GenBank/DDBJ databases">
        <authorList>
            <person name="Jaros S."/>
            <person name="Januszkiewicz K."/>
            <person name="Wedrychowicz H."/>
        </authorList>
    </citation>
    <scope>NUCLEOTIDE SEQUENCE [LARGE SCALE GENOMIC DNA]</scope>
    <source>
        <strain evidence="9 10">DSM 21120</strain>
    </source>
</reference>
<feature type="transmembrane region" description="Helical" evidence="8">
    <location>
        <begin position="58"/>
        <end position="81"/>
    </location>
</feature>
<dbReference type="NCBIfam" id="TIGR00795">
    <property type="entry name" value="lctP"/>
    <property type="match status" value="1"/>
</dbReference>
<keyword evidence="3 8" id="KW-0813">Transport</keyword>
<evidence type="ECO:0000256" key="1">
    <source>
        <dbReference type="ARBA" id="ARBA00004651"/>
    </source>
</evidence>
<feature type="transmembrane region" description="Helical" evidence="8">
    <location>
        <begin position="154"/>
        <end position="173"/>
    </location>
</feature>
<dbReference type="GO" id="GO:0015129">
    <property type="term" value="F:lactate transmembrane transporter activity"/>
    <property type="evidence" value="ECO:0007669"/>
    <property type="project" value="UniProtKB-UniRule"/>
</dbReference>
<evidence type="ECO:0000256" key="7">
    <source>
        <dbReference type="ARBA" id="ARBA00023136"/>
    </source>
</evidence>
<protein>
    <recommendedName>
        <fullName evidence="8">L-lactate permease</fullName>
    </recommendedName>
</protein>
<evidence type="ECO:0000256" key="4">
    <source>
        <dbReference type="ARBA" id="ARBA00022475"/>
    </source>
</evidence>
<feature type="transmembrane region" description="Helical" evidence="8">
    <location>
        <begin position="102"/>
        <end position="121"/>
    </location>
</feature>
<dbReference type="AlphaFoldDB" id="A0A1M5UMM0"/>
<feature type="transmembrane region" description="Helical" evidence="8">
    <location>
        <begin position="127"/>
        <end position="147"/>
    </location>
</feature>
<gene>
    <name evidence="9" type="ORF">SAMN02745245_01812</name>
</gene>
<evidence type="ECO:0000256" key="3">
    <source>
        <dbReference type="ARBA" id="ARBA00022448"/>
    </source>
</evidence>
<dbReference type="STRING" id="1120995.SAMN02745245_01812"/>
<feature type="transmembrane region" description="Helical" evidence="8">
    <location>
        <begin position="6"/>
        <end position="21"/>
    </location>
</feature>
<dbReference type="InterPro" id="IPR003804">
    <property type="entry name" value="Lactate_perm"/>
</dbReference>
<evidence type="ECO:0000256" key="8">
    <source>
        <dbReference type="RuleBase" id="RU365092"/>
    </source>
</evidence>
<accession>A0A1M5UMM0</accession>
<evidence type="ECO:0000313" key="9">
    <source>
        <dbReference type="EMBL" id="SHH64160.1"/>
    </source>
</evidence>
<evidence type="ECO:0000256" key="5">
    <source>
        <dbReference type="ARBA" id="ARBA00022692"/>
    </source>
</evidence>
<sequence length="514" mass="54736">MIYFLLALVPIIFLIIALVPLKMASHKACAITLLITVLEAFFIWNQRAVDIFTGALEGFAMGIWPISLVIVAAVFTYNIVLSTGNMEVIKQMLTSVSKDKRILVLIIAWGFGGFIEGMAGFGTAVAIPAGILMGLGLDPIFSAIVCLVANTTPVAFGAIGLGAITAADLAGTSPQLTSIFTIIQMAFMTVLVPFIIVYMVGKNEGKDIRETFKGVGFITLISGVGFLVAQFLTAYFIGGELSAIIGSMFSMLLTILTAKFYKNKENSNFNVSSDSVDSKITLKRGLIAWSPFIMVLIFLLVTSSLFPSINSVLASISSSVKIYSGTGAVDYIFNWVSTPGTLIIIAATIGGLIQKCPLKEIIKILGGTIVQTSKTILTIVLVLATSKVMGYSGMTIDIASFIVLYTGRFYPLVSPFIGSIGTFVTGSGLSSVVLFTEMQANTAVDLGIDVTWMVAANLVGSTAGKIISPQSIAIATATTNTVGKENEILKSVLKYYLLFIVVYGLVVYIGVRFI</sequence>
<keyword evidence="4 8" id="KW-1003">Cell membrane</keyword>
<proteinExistence type="inferred from homology"/>
<name>A0A1M5UMM0_9FIRM</name>
<feature type="transmembrane region" description="Helical" evidence="8">
    <location>
        <begin position="332"/>
        <end position="352"/>
    </location>
</feature>
<feature type="transmembrane region" description="Helical" evidence="8">
    <location>
        <begin position="493"/>
        <end position="511"/>
    </location>
</feature>
<feature type="transmembrane region" description="Helical" evidence="8">
    <location>
        <begin position="412"/>
        <end position="435"/>
    </location>
</feature>
<keyword evidence="6 8" id="KW-1133">Transmembrane helix</keyword>
<comment type="subcellular location">
    <subcellularLocation>
        <location evidence="1 8">Cell membrane</location>
        <topology evidence="1 8">Multi-pass membrane protein</topology>
    </subcellularLocation>
</comment>
<dbReference type="EMBL" id="FQXI01000018">
    <property type="protein sequence ID" value="SHH64160.1"/>
    <property type="molecule type" value="Genomic_DNA"/>
</dbReference>
<dbReference type="GO" id="GO:0005886">
    <property type="term" value="C:plasma membrane"/>
    <property type="evidence" value="ECO:0007669"/>
    <property type="project" value="UniProtKB-SubCell"/>
</dbReference>
<dbReference type="GO" id="GO:0015295">
    <property type="term" value="F:solute:proton symporter activity"/>
    <property type="evidence" value="ECO:0007669"/>
    <property type="project" value="TreeGrafter"/>
</dbReference>
<keyword evidence="7 8" id="KW-0472">Membrane</keyword>
<dbReference type="PANTHER" id="PTHR30003:SF0">
    <property type="entry name" value="GLYCOLATE PERMEASE GLCA-RELATED"/>
    <property type="match status" value="1"/>
</dbReference>
<comment type="function">
    <text evidence="8">Uptake of L-lactate across the membrane. Can also transport D-lactate and glycolate.</text>
</comment>
<comment type="similarity">
    <text evidence="2 8">Belongs to the lactate permease family.</text>
</comment>
<feature type="transmembrane region" description="Helical" evidence="8">
    <location>
        <begin position="243"/>
        <end position="261"/>
    </location>
</feature>
<evidence type="ECO:0000256" key="2">
    <source>
        <dbReference type="ARBA" id="ARBA00010100"/>
    </source>
</evidence>
<keyword evidence="10" id="KW-1185">Reference proteome</keyword>
<dbReference type="PANTHER" id="PTHR30003">
    <property type="entry name" value="L-LACTATE PERMEASE"/>
    <property type="match status" value="1"/>
</dbReference>
<feature type="transmembrane region" description="Helical" evidence="8">
    <location>
        <begin position="28"/>
        <end position="46"/>
    </location>
</feature>
<dbReference type="Proteomes" id="UP000184032">
    <property type="component" value="Unassembled WGS sequence"/>
</dbReference>
<feature type="transmembrane region" description="Helical" evidence="8">
    <location>
        <begin position="286"/>
        <end position="306"/>
    </location>
</feature>
<dbReference type="RefSeq" id="WP_200779518.1">
    <property type="nucleotide sequence ID" value="NZ_FQXI01000018.1"/>
</dbReference>
<dbReference type="Pfam" id="PF02652">
    <property type="entry name" value="Lactate_perm"/>
    <property type="match status" value="1"/>
</dbReference>
<feature type="transmembrane region" description="Helical" evidence="8">
    <location>
        <begin position="212"/>
        <end position="237"/>
    </location>
</feature>
<feature type="transmembrane region" description="Helical" evidence="8">
    <location>
        <begin position="179"/>
        <end position="200"/>
    </location>
</feature>
<keyword evidence="5 8" id="KW-0812">Transmembrane</keyword>
<evidence type="ECO:0000313" key="10">
    <source>
        <dbReference type="Proteomes" id="UP000184032"/>
    </source>
</evidence>
<evidence type="ECO:0000256" key="6">
    <source>
        <dbReference type="ARBA" id="ARBA00022989"/>
    </source>
</evidence>